<protein>
    <recommendedName>
        <fullName evidence="1">PTS EIIA type-2 domain-containing protein</fullName>
    </recommendedName>
</protein>
<dbReference type="InterPro" id="IPR002178">
    <property type="entry name" value="PTS_EIIA_type-2_dom"/>
</dbReference>
<comment type="caution">
    <text evidence="2">The sequence shown here is derived from an EMBL/GenBank/DDBJ whole genome shotgun (WGS) entry which is preliminary data.</text>
</comment>
<dbReference type="PANTHER" id="PTHR47738">
    <property type="entry name" value="PTS SYSTEM FRUCTOSE-LIKE EIIA COMPONENT-RELATED"/>
    <property type="match status" value="1"/>
</dbReference>
<dbReference type="Proteomes" id="UP000191663">
    <property type="component" value="Unassembled WGS sequence"/>
</dbReference>
<sequence>MELAKLIDKGFIKILKATTKDEALSELIDLLGQRSEVKNIAELKKMIFYREKLMSTGIGLGIAIPHIRVAGIEKPVVVVGLSPSGISDYESIDNQPVRVIIMIVAGAKQHKEYIKILSQIVSLLKNEPVRQQLFQSRSIDEVYNILIKG</sequence>
<dbReference type="Gene3D" id="3.40.930.10">
    <property type="entry name" value="Mannitol-specific EII, Chain A"/>
    <property type="match status" value="1"/>
</dbReference>
<dbReference type="PROSITE" id="PS51094">
    <property type="entry name" value="PTS_EIIA_TYPE_2"/>
    <property type="match status" value="1"/>
</dbReference>
<dbReference type="Pfam" id="PF00359">
    <property type="entry name" value="PTS_EIIA_2"/>
    <property type="match status" value="1"/>
</dbReference>
<dbReference type="EMBL" id="MUKB01000093">
    <property type="protein sequence ID" value="OPX17661.1"/>
    <property type="molecule type" value="Genomic_DNA"/>
</dbReference>
<evidence type="ECO:0000313" key="2">
    <source>
        <dbReference type="EMBL" id="OPX17661.1"/>
    </source>
</evidence>
<gene>
    <name evidence="2" type="ORF">BXT86_05335</name>
</gene>
<proteinExistence type="predicted"/>
<dbReference type="InterPro" id="IPR016152">
    <property type="entry name" value="PTrfase/Anion_transptr"/>
</dbReference>
<dbReference type="CDD" id="cd00211">
    <property type="entry name" value="PTS_IIA_fru"/>
    <property type="match status" value="1"/>
</dbReference>
<evidence type="ECO:0000313" key="3">
    <source>
        <dbReference type="Proteomes" id="UP000191663"/>
    </source>
</evidence>
<name>A0A1V4QF84_UNCW3</name>
<feature type="domain" description="PTS EIIA type-2" evidence="1">
    <location>
        <begin position="4"/>
        <end position="149"/>
    </location>
</feature>
<dbReference type="AlphaFoldDB" id="A0A1V4QF84"/>
<dbReference type="SUPFAM" id="SSF55804">
    <property type="entry name" value="Phoshotransferase/anion transport protein"/>
    <property type="match status" value="1"/>
</dbReference>
<accession>A0A1V4QF84</accession>
<evidence type="ECO:0000259" key="1">
    <source>
        <dbReference type="PROSITE" id="PS51094"/>
    </source>
</evidence>
<reference evidence="3" key="1">
    <citation type="submission" date="2017-01" db="EMBL/GenBank/DDBJ databases">
        <title>Novel pathways for hydrocarbon cycling and metabolic interdependencies in hydrothermal sediment communities.</title>
        <authorList>
            <person name="Dombrowski N."/>
            <person name="Seitz K."/>
            <person name="Teske A."/>
            <person name="Baker B."/>
        </authorList>
    </citation>
    <scope>NUCLEOTIDE SEQUENCE [LARGE SCALE GENOMIC DNA]</scope>
</reference>
<organism evidence="2 3">
    <name type="scientific">candidate division WOR-3 bacterium 4484_100</name>
    <dbReference type="NCBI Taxonomy" id="1936077"/>
    <lineage>
        <taxon>Bacteria</taxon>
        <taxon>Bacteria division WOR-3</taxon>
    </lineage>
</organism>
<dbReference type="InterPro" id="IPR051541">
    <property type="entry name" value="PTS_SugarTrans_NitroReg"/>
</dbReference>